<dbReference type="EMBL" id="JAGFNK010001226">
    <property type="protein sequence ID" value="KAI9433442.1"/>
    <property type="molecule type" value="Genomic_DNA"/>
</dbReference>
<proteinExistence type="predicted"/>
<comment type="caution">
    <text evidence="1">The sequence shown here is derived from an EMBL/GenBank/DDBJ whole genome shotgun (WGS) entry which is preliminary data.</text>
</comment>
<keyword evidence="2" id="KW-1185">Reference proteome</keyword>
<evidence type="ECO:0000313" key="1">
    <source>
        <dbReference type="EMBL" id="KAI9433442.1"/>
    </source>
</evidence>
<organism evidence="1 2">
    <name type="scientific">Russula earlei</name>
    <dbReference type="NCBI Taxonomy" id="71964"/>
    <lineage>
        <taxon>Eukaryota</taxon>
        <taxon>Fungi</taxon>
        <taxon>Dikarya</taxon>
        <taxon>Basidiomycota</taxon>
        <taxon>Agaricomycotina</taxon>
        <taxon>Agaricomycetes</taxon>
        <taxon>Russulales</taxon>
        <taxon>Russulaceae</taxon>
        <taxon>Russula</taxon>
    </lineage>
</organism>
<dbReference type="Proteomes" id="UP001207468">
    <property type="component" value="Unassembled WGS sequence"/>
</dbReference>
<reference evidence="1" key="1">
    <citation type="submission" date="2021-03" db="EMBL/GenBank/DDBJ databases">
        <title>Evolutionary priming and transition to the ectomycorrhizal habit in an iconic lineage of mushroom-forming fungi: is preadaptation a requirement?</title>
        <authorList>
            <consortium name="DOE Joint Genome Institute"/>
            <person name="Looney B.P."/>
            <person name="Miyauchi S."/>
            <person name="Morin E."/>
            <person name="Drula E."/>
            <person name="Courty P.E."/>
            <person name="Chicoki N."/>
            <person name="Fauchery L."/>
            <person name="Kohler A."/>
            <person name="Kuo A."/>
            <person name="LaButti K."/>
            <person name="Pangilinan J."/>
            <person name="Lipzen A."/>
            <person name="Riley R."/>
            <person name="Andreopoulos W."/>
            <person name="He G."/>
            <person name="Johnson J."/>
            <person name="Barry K.W."/>
            <person name="Grigoriev I.V."/>
            <person name="Nagy L."/>
            <person name="Hibbett D."/>
            <person name="Henrissat B."/>
            <person name="Matheny P.B."/>
            <person name="Labbe J."/>
            <person name="Martin A.F."/>
        </authorList>
    </citation>
    <scope>NUCLEOTIDE SEQUENCE</scope>
    <source>
        <strain evidence="1">BPL698</strain>
    </source>
</reference>
<gene>
    <name evidence="1" type="ORF">F5148DRAFT_1154907</name>
</gene>
<accession>A0ACC0TQV0</accession>
<protein>
    <submittedName>
        <fullName evidence="1">Uncharacterized protein</fullName>
    </submittedName>
</protein>
<name>A0ACC0TQV0_9AGAM</name>
<sequence length="141" mass="15769">MGTEAMFYYARLPSSPRLVYRSGTTPWVLPIGPEAYRVRKELRTVFDHKITSVWDDLGPKVCDLLDDNGLVWTSINVVRFKTEADPIGPVVLWVGVDAEVPISSFRCQVCSLPDELLPKLGLDSKAVLRSSDTLKPDFMNA</sequence>
<evidence type="ECO:0000313" key="2">
    <source>
        <dbReference type="Proteomes" id="UP001207468"/>
    </source>
</evidence>